<evidence type="ECO:0000256" key="1">
    <source>
        <dbReference type="SAM" id="MobiDB-lite"/>
    </source>
</evidence>
<proteinExistence type="predicted"/>
<gene>
    <name evidence="2" type="ORF">D9611_012436</name>
</gene>
<dbReference type="Proteomes" id="UP000541558">
    <property type="component" value="Unassembled WGS sequence"/>
</dbReference>
<sequence>MPQQKPTRTSAHTQRYSAPPPSRSPLNLTCFQDDDDAFLSRQGRVKPRKANHTSLPPPSKFDDATRTRTSLEPSVHNSERPLVSSPMPLKRSDWETSNKGRPVAKRDLQQPTPPRLHDGPQRVLSKSNLHSKPEAPGAVLRGDSVHIRVRALKPDGTGFYDPGPLAPYLPSPRPTRK</sequence>
<dbReference type="EMBL" id="JAACJK010000005">
    <property type="protein sequence ID" value="KAF5339972.1"/>
    <property type="molecule type" value="Genomic_DNA"/>
</dbReference>
<keyword evidence="3" id="KW-1185">Reference proteome</keyword>
<protein>
    <submittedName>
        <fullName evidence="2">Uncharacterized protein</fullName>
    </submittedName>
</protein>
<comment type="caution">
    <text evidence="2">The sequence shown here is derived from an EMBL/GenBank/DDBJ whole genome shotgun (WGS) entry which is preliminary data.</text>
</comment>
<feature type="region of interest" description="Disordered" evidence="1">
    <location>
        <begin position="1"/>
        <end position="177"/>
    </location>
</feature>
<name>A0A8H5FKJ0_9AGAR</name>
<evidence type="ECO:0000313" key="3">
    <source>
        <dbReference type="Proteomes" id="UP000541558"/>
    </source>
</evidence>
<accession>A0A8H5FKJ0</accession>
<feature type="compositionally biased region" description="Pro residues" evidence="1">
    <location>
        <begin position="164"/>
        <end position="177"/>
    </location>
</feature>
<evidence type="ECO:0000313" key="2">
    <source>
        <dbReference type="EMBL" id="KAF5339972.1"/>
    </source>
</evidence>
<feature type="compositionally biased region" description="Basic and acidic residues" evidence="1">
    <location>
        <begin position="90"/>
        <end position="108"/>
    </location>
</feature>
<reference evidence="2 3" key="1">
    <citation type="journal article" date="2020" name="ISME J.">
        <title>Uncovering the hidden diversity of litter-decomposition mechanisms in mushroom-forming fungi.</title>
        <authorList>
            <person name="Floudas D."/>
            <person name="Bentzer J."/>
            <person name="Ahren D."/>
            <person name="Johansson T."/>
            <person name="Persson P."/>
            <person name="Tunlid A."/>
        </authorList>
    </citation>
    <scope>NUCLEOTIDE SEQUENCE [LARGE SCALE GENOMIC DNA]</scope>
    <source>
        <strain evidence="2 3">CBS 175.51</strain>
    </source>
</reference>
<feature type="compositionally biased region" description="Polar residues" evidence="1">
    <location>
        <begin position="1"/>
        <end position="16"/>
    </location>
</feature>
<dbReference type="AlphaFoldDB" id="A0A8H5FKJ0"/>
<organism evidence="2 3">
    <name type="scientific">Ephemerocybe angulata</name>
    <dbReference type="NCBI Taxonomy" id="980116"/>
    <lineage>
        <taxon>Eukaryota</taxon>
        <taxon>Fungi</taxon>
        <taxon>Dikarya</taxon>
        <taxon>Basidiomycota</taxon>
        <taxon>Agaricomycotina</taxon>
        <taxon>Agaricomycetes</taxon>
        <taxon>Agaricomycetidae</taxon>
        <taxon>Agaricales</taxon>
        <taxon>Agaricineae</taxon>
        <taxon>Psathyrellaceae</taxon>
        <taxon>Ephemerocybe</taxon>
    </lineage>
</organism>
<feature type="compositionally biased region" description="Polar residues" evidence="1">
    <location>
        <begin position="67"/>
        <end position="76"/>
    </location>
</feature>